<comment type="caution">
    <text evidence="2">The sequence shown here is derived from an EMBL/GenBank/DDBJ whole genome shotgun (WGS) entry which is preliminary data.</text>
</comment>
<gene>
    <name evidence="2" type="ORF">QNJ86_11360</name>
</gene>
<dbReference type="RefSeq" id="WP_283832745.1">
    <property type="nucleotide sequence ID" value="NZ_JASJEU010000022.1"/>
</dbReference>
<evidence type="ECO:0000259" key="1">
    <source>
        <dbReference type="Pfam" id="PF13443"/>
    </source>
</evidence>
<evidence type="ECO:0000313" key="2">
    <source>
        <dbReference type="EMBL" id="MDJ1651400.1"/>
    </source>
</evidence>
<name>A0ABT7DPD4_9ACTN</name>
<sequence length="68" mass="7496">MSIVLTFEKVIKDKGINEKEIAEKLGAIVDLPRIEAGNVRAIRFTTLDALCVELDCQPGDILFHAANK</sequence>
<dbReference type="InterPro" id="IPR010982">
    <property type="entry name" value="Lambda_DNA-bd_dom_sf"/>
</dbReference>
<dbReference type="SUPFAM" id="SSF47413">
    <property type="entry name" value="lambda repressor-like DNA-binding domains"/>
    <property type="match status" value="1"/>
</dbReference>
<dbReference type="Proteomes" id="UP001232750">
    <property type="component" value="Unassembled WGS sequence"/>
</dbReference>
<accession>A0ABT7DPD4</accession>
<organism evidence="2 3">
    <name type="scientific">Gordonibacter faecis</name>
    <dbReference type="NCBI Taxonomy" id="3047475"/>
    <lineage>
        <taxon>Bacteria</taxon>
        <taxon>Bacillati</taxon>
        <taxon>Actinomycetota</taxon>
        <taxon>Coriobacteriia</taxon>
        <taxon>Eggerthellales</taxon>
        <taxon>Eggerthellaceae</taxon>
        <taxon>Gordonibacter</taxon>
    </lineage>
</organism>
<dbReference type="InterPro" id="IPR001387">
    <property type="entry name" value="Cro/C1-type_HTH"/>
</dbReference>
<dbReference type="PANTHER" id="PTHR37301">
    <property type="entry name" value="DNA-BINDING PROTEIN-RELATED"/>
    <property type="match status" value="1"/>
</dbReference>
<feature type="domain" description="HTH cro/C1-type" evidence="1">
    <location>
        <begin position="9"/>
        <end position="62"/>
    </location>
</feature>
<dbReference type="Pfam" id="PF13443">
    <property type="entry name" value="HTH_26"/>
    <property type="match status" value="1"/>
</dbReference>
<evidence type="ECO:0000313" key="3">
    <source>
        <dbReference type="Proteomes" id="UP001232750"/>
    </source>
</evidence>
<protein>
    <submittedName>
        <fullName evidence="2">Helix-turn-helix domain-containing protein</fullName>
    </submittedName>
</protein>
<reference evidence="2 3" key="1">
    <citation type="submission" date="2023-05" db="EMBL/GenBank/DDBJ databases">
        <title>Gordonibacter KGMB12511T sp. nov., isolated from faeces of healthy Korean.</title>
        <authorList>
            <person name="Kim H.S."/>
            <person name="Kim J.-S."/>
            <person name="Suh M.K."/>
            <person name="Eom M.K."/>
            <person name="Do H.E."/>
            <person name="Lee J.-S."/>
        </authorList>
    </citation>
    <scope>NUCLEOTIDE SEQUENCE [LARGE SCALE GENOMIC DNA]</scope>
    <source>
        <strain evidence="2 3">KGMB12511</strain>
    </source>
</reference>
<dbReference type="EMBL" id="JASJEU010000022">
    <property type="protein sequence ID" value="MDJ1651400.1"/>
    <property type="molecule type" value="Genomic_DNA"/>
</dbReference>
<proteinExistence type="predicted"/>
<keyword evidence="3" id="KW-1185">Reference proteome</keyword>
<dbReference type="PANTHER" id="PTHR37301:SF1">
    <property type="entry name" value="DNA-BINDING PROTEIN"/>
    <property type="match status" value="1"/>
</dbReference>